<dbReference type="EMBL" id="JAHKKG010000008">
    <property type="protein sequence ID" value="MBU2667114.1"/>
    <property type="molecule type" value="Genomic_DNA"/>
</dbReference>
<dbReference type="RefSeq" id="WP_215791368.1">
    <property type="nucleotide sequence ID" value="NZ_JAHKKG010000008.1"/>
</dbReference>
<dbReference type="InterPro" id="IPR036388">
    <property type="entry name" value="WH-like_DNA-bd_sf"/>
</dbReference>
<dbReference type="InterPro" id="IPR043135">
    <property type="entry name" value="Fur_C"/>
</dbReference>
<reference evidence="7 8" key="1">
    <citation type="submission" date="2021-06" db="EMBL/GenBank/DDBJ databases">
        <title>Actinoplanes lichenicola sp. nov., and Actinoplanes ovalisporus sp. nov., isolated from lichen in Thailand.</title>
        <authorList>
            <person name="Saeng-In P."/>
            <person name="Kanchanasin P."/>
            <person name="Yuki M."/>
            <person name="Kudo T."/>
            <person name="Ohkuma M."/>
            <person name="Phongsopitanun W."/>
            <person name="Tanasupawat S."/>
        </authorList>
    </citation>
    <scope>NUCLEOTIDE SEQUENCE [LARGE SCALE GENOMIC DNA]</scope>
    <source>
        <strain evidence="7 8">NBRC 110975</strain>
    </source>
</reference>
<comment type="similarity">
    <text evidence="1">Belongs to the Fur family.</text>
</comment>
<evidence type="ECO:0000313" key="7">
    <source>
        <dbReference type="EMBL" id="MBU2667114.1"/>
    </source>
</evidence>
<organism evidence="7 8">
    <name type="scientific">Paractinoplanes bogorensis</name>
    <dbReference type="NCBI Taxonomy" id="1610840"/>
    <lineage>
        <taxon>Bacteria</taxon>
        <taxon>Bacillati</taxon>
        <taxon>Actinomycetota</taxon>
        <taxon>Actinomycetes</taxon>
        <taxon>Micromonosporales</taxon>
        <taxon>Micromonosporaceae</taxon>
        <taxon>Paractinoplanes</taxon>
    </lineage>
</organism>
<evidence type="ECO:0000313" key="8">
    <source>
        <dbReference type="Proteomes" id="UP001519654"/>
    </source>
</evidence>
<proteinExistence type="inferred from homology"/>
<accession>A0ABS5YWM4</accession>
<evidence type="ECO:0000256" key="2">
    <source>
        <dbReference type="ARBA" id="ARBA00022491"/>
    </source>
</evidence>
<dbReference type="InterPro" id="IPR036390">
    <property type="entry name" value="WH_DNA-bd_sf"/>
</dbReference>
<keyword evidence="5" id="KW-0238">DNA-binding</keyword>
<dbReference type="CDD" id="cd07153">
    <property type="entry name" value="Fur_like"/>
    <property type="match status" value="1"/>
</dbReference>
<evidence type="ECO:0000256" key="5">
    <source>
        <dbReference type="ARBA" id="ARBA00023125"/>
    </source>
</evidence>
<evidence type="ECO:0000256" key="4">
    <source>
        <dbReference type="ARBA" id="ARBA00023015"/>
    </source>
</evidence>
<sequence length="145" mass="15604">MAVTRQADRVDAVRDLVRANGKRWTIAKGAVVEALVGADEHLSVQQVHETIAARFPQIDRSTVHRILLALAEEHVVHVLGRQGEARYGMADEPHHHAVCARCGRETEIPAKVIAPALSKATAATGFTFATTSITLTGLCETCTTS</sequence>
<comment type="caution">
    <text evidence="7">The sequence shown here is derived from an EMBL/GenBank/DDBJ whole genome shotgun (WGS) entry which is preliminary data.</text>
</comment>
<gene>
    <name evidence="7" type="ORF">KOI35_26760</name>
</gene>
<dbReference type="Gene3D" id="3.30.1490.190">
    <property type="match status" value="1"/>
</dbReference>
<evidence type="ECO:0000256" key="6">
    <source>
        <dbReference type="ARBA" id="ARBA00023163"/>
    </source>
</evidence>
<keyword evidence="4" id="KW-0805">Transcription regulation</keyword>
<keyword evidence="6" id="KW-0804">Transcription</keyword>
<keyword evidence="8" id="KW-1185">Reference proteome</keyword>
<dbReference type="PANTHER" id="PTHR33202">
    <property type="entry name" value="ZINC UPTAKE REGULATION PROTEIN"/>
    <property type="match status" value="1"/>
</dbReference>
<dbReference type="Pfam" id="PF01475">
    <property type="entry name" value="FUR"/>
    <property type="match status" value="1"/>
</dbReference>
<keyword evidence="3" id="KW-0862">Zinc</keyword>
<evidence type="ECO:0000256" key="1">
    <source>
        <dbReference type="ARBA" id="ARBA00007957"/>
    </source>
</evidence>
<dbReference type="InterPro" id="IPR002481">
    <property type="entry name" value="FUR"/>
</dbReference>
<dbReference type="Proteomes" id="UP001519654">
    <property type="component" value="Unassembled WGS sequence"/>
</dbReference>
<dbReference type="PANTHER" id="PTHR33202:SF7">
    <property type="entry name" value="FERRIC UPTAKE REGULATION PROTEIN"/>
    <property type="match status" value="1"/>
</dbReference>
<dbReference type="Gene3D" id="1.10.10.10">
    <property type="entry name" value="Winged helix-like DNA-binding domain superfamily/Winged helix DNA-binding domain"/>
    <property type="match status" value="1"/>
</dbReference>
<dbReference type="SUPFAM" id="SSF46785">
    <property type="entry name" value="Winged helix' DNA-binding domain"/>
    <property type="match status" value="1"/>
</dbReference>
<evidence type="ECO:0000256" key="3">
    <source>
        <dbReference type="ARBA" id="ARBA00022833"/>
    </source>
</evidence>
<keyword evidence="2" id="KW-0678">Repressor</keyword>
<name>A0ABS5YWM4_9ACTN</name>
<protein>
    <submittedName>
        <fullName evidence="7">Transcriptional repressor</fullName>
    </submittedName>
</protein>